<dbReference type="EMBL" id="BMEQ01000001">
    <property type="protein sequence ID" value="GGG41793.1"/>
    <property type="molecule type" value="Genomic_DNA"/>
</dbReference>
<keyword evidence="2" id="KW-0812">Transmembrane</keyword>
<sequence length="192" mass="21140">MEASVLAGDTRGARQDRKHLVDIDAAGGLALIGLVSALLLPSLDAENRHGQPYLWATVHLTVAALMTMLWRRARRMSQPERVAGPTPEDTRRPLPAAPPGPLPPPPLPRRQDVSWPAATGAPGYLPCLRRRFAWEWARPVAVAVPLRVPPSGPEPIRWQGRCGAGGRGRWPLARARGWWHPGFRPELRRGLC</sequence>
<dbReference type="AlphaFoldDB" id="A0A917GER8"/>
<name>A0A917GER8_9MICC</name>
<organism evidence="3 4">
    <name type="scientific">Kocuria dechangensis</name>
    <dbReference type="NCBI Taxonomy" id="1176249"/>
    <lineage>
        <taxon>Bacteria</taxon>
        <taxon>Bacillati</taxon>
        <taxon>Actinomycetota</taxon>
        <taxon>Actinomycetes</taxon>
        <taxon>Micrococcales</taxon>
        <taxon>Micrococcaceae</taxon>
        <taxon>Kocuria</taxon>
    </lineage>
</organism>
<keyword evidence="2" id="KW-0472">Membrane</keyword>
<proteinExistence type="predicted"/>
<keyword evidence="4" id="KW-1185">Reference proteome</keyword>
<feature type="compositionally biased region" description="Pro residues" evidence="1">
    <location>
        <begin position="95"/>
        <end position="108"/>
    </location>
</feature>
<evidence type="ECO:0000256" key="1">
    <source>
        <dbReference type="SAM" id="MobiDB-lite"/>
    </source>
</evidence>
<dbReference type="Proteomes" id="UP000638848">
    <property type="component" value="Unassembled WGS sequence"/>
</dbReference>
<accession>A0A917GER8</accession>
<reference evidence="3" key="2">
    <citation type="submission" date="2020-09" db="EMBL/GenBank/DDBJ databases">
        <authorList>
            <person name="Sun Q."/>
            <person name="Zhou Y."/>
        </authorList>
    </citation>
    <scope>NUCLEOTIDE SEQUENCE</scope>
    <source>
        <strain evidence="3">CGMCC 1.12187</strain>
    </source>
</reference>
<feature type="transmembrane region" description="Helical" evidence="2">
    <location>
        <begin position="52"/>
        <end position="70"/>
    </location>
</feature>
<reference evidence="3" key="1">
    <citation type="journal article" date="2014" name="Int. J. Syst. Evol. Microbiol.">
        <title>Complete genome sequence of Corynebacterium casei LMG S-19264T (=DSM 44701T), isolated from a smear-ripened cheese.</title>
        <authorList>
            <consortium name="US DOE Joint Genome Institute (JGI-PGF)"/>
            <person name="Walter F."/>
            <person name="Albersmeier A."/>
            <person name="Kalinowski J."/>
            <person name="Ruckert C."/>
        </authorList>
    </citation>
    <scope>NUCLEOTIDE SEQUENCE</scope>
    <source>
        <strain evidence="3">CGMCC 1.12187</strain>
    </source>
</reference>
<comment type="caution">
    <text evidence="3">The sequence shown here is derived from an EMBL/GenBank/DDBJ whole genome shotgun (WGS) entry which is preliminary data.</text>
</comment>
<keyword evidence="2" id="KW-1133">Transmembrane helix</keyword>
<feature type="region of interest" description="Disordered" evidence="1">
    <location>
        <begin position="76"/>
        <end position="115"/>
    </location>
</feature>
<evidence type="ECO:0000256" key="2">
    <source>
        <dbReference type="SAM" id="Phobius"/>
    </source>
</evidence>
<feature type="transmembrane region" description="Helical" evidence="2">
    <location>
        <begin position="20"/>
        <end position="40"/>
    </location>
</feature>
<gene>
    <name evidence="3" type="ORF">GCM10011374_00180</name>
</gene>
<evidence type="ECO:0000313" key="3">
    <source>
        <dbReference type="EMBL" id="GGG41793.1"/>
    </source>
</evidence>
<protein>
    <submittedName>
        <fullName evidence="3">Uncharacterized protein</fullName>
    </submittedName>
</protein>
<evidence type="ECO:0000313" key="4">
    <source>
        <dbReference type="Proteomes" id="UP000638848"/>
    </source>
</evidence>